<protein>
    <submittedName>
        <fullName evidence="1">IS256 family transposase</fullName>
    </submittedName>
</protein>
<feature type="non-terminal residue" evidence="1">
    <location>
        <position position="1"/>
    </location>
</feature>
<sequence length="65" mass="7352">SINFQLRKITKNRGHFPDKDAAMKLLYLGLRNISTHRGGDSGTGTHGWKVALNTLVRLFPNRLTF</sequence>
<dbReference type="Proteomes" id="UP001596548">
    <property type="component" value="Unassembled WGS sequence"/>
</dbReference>
<keyword evidence="2" id="KW-1185">Reference proteome</keyword>
<proteinExistence type="predicted"/>
<evidence type="ECO:0000313" key="1">
    <source>
        <dbReference type="EMBL" id="MFC7275489.1"/>
    </source>
</evidence>
<name>A0ABW2HUM1_9ACTN</name>
<comment type="caution">
    <text evidence="1">The sequence shown here is derived from an EMBL/GenBank/DDBJ whole genome shotgun (WGS) entry which is preliminary data.</text>
</comment>
<dbReference type="EMBL" id="JBHTBJ010000009">
    <property type="protein sequence ID" value="MFC7275489.1"/>
    <property type="molecule type" value="Genomic_DNA"/>
</dbReference>
<evidence type="ECO:0000313" key="2">
    <source>
        <dbReference type="Proteomes" id="UP001596548"/>
    </source>
</evidence>
<gene>
    <name evidence="1" type="ORF">ACFQS1_15980</name>
</gene>
<accession>A0ABW2HUM1</accession>
<reference evidence="2" key="1">
    <citation type="journal article" date="2019" name="Int. J. Syst. Evol. Microbiol.">
        <title>The Global Catalogue of Microorganisms (GCM) 10K type strain sequencing project: providing services to taxonomists for standard genome sequencing and annotation.</title>
        <authorList>
            <consortium name="The Broad Institute Genomics Platform"/>
            <consortium name="The Broad Institute Genome Sequencing Center for Infectious Disease"/>
            <person name="Wu L."/>
            <person name="Ma J."/>
        </authorList>
    </citation>
    <scope>NUCLEOTIDE SEQUENCE [LARGE SCALE GENOMIC DNA]</scope>
    <source>
        <strain evidence="2">XZYJT-10</strain>
    </source>
</reference>
<organism evidence="1 2">
    <name type="scientific">Paractinoplanes rhizophilus</name>
    <dbReference type="NCBI Taxonomy" id="1416877"/>
    <lineage>
        <taxon>Bacteria</taxon>
        <taxon>Bacillati</taxon>
        <taxon>Actinomycetota</taxon>
        <taxon>Actinomycetes</taxon>
        <taxon>Micromonosporales</taxon>
        <taxon>Micromonosporaceae</taxon>
        <taxon>Paractinoplanes</taxon>
    </lineage>
</organism>